<comment type="caution">
    <text evidence="2">The sequence shown here is derived from an EMBL/GenBank/DDBJ whole genome shotgun (WGS) entry which is preliminary data.</text>
</comment>
<gene>
    <name evidence="2" type="ORF">ABG79_00796</name>
</gene>
<feature type="transmembrane region" description="Helical" evidence="1">
    <location>
        <begin position="63"/>
        <end position="83"/>
    </location>
</feature>
<accession>A0A0R3K3E9</accession>
<keyword evidence="3" id="KW-1185">Reference proteome</keyword>
<dbReference type="OrthoDB" id="308891at2"/>
<dbReference type="Proteomes" id="UP000052015">
    <property type="component" value="Unassembled WGS sequence"/>
</dbReference>
<evidence type="ECO:0000313" key="2">
    <source>
        <dbReference type="EMBL" id="KRQ87458.1"/>
    </source>
</evidence>
<protein>
    <submittedName>
        <fullName evidence="2">Uncharacterized protein</fullName>
    </submittedName>
</protein>
<name>A0A0R3K3E9_CALMK</name>
<dbReference type="STRING" id="908809.ABG79_00796"/>
<feature type="transmembrane region" description="Helical" evidence="1">
    <location>
        <begin position="7"/>
        <end position="27"/>
    </location>
</feature>
<feature type="transmembrane region" description="Helical" evidence="1">
    <location>
        <begin position="33"/>
        <end position="51"/>
    </location>
</feature>
<feature type="transmembrane region" description="Helical" evidence="1">
    <location>
        <begin position="103"/>
        <end position="122"/>
    </location>
</feature>
<organism evidence="2 3">
    <name type="scientific">Caloramator mitchellensis</name>
    <dbReference type="NCBI Taxonomy" id="908809"/>
    <lineage>
        <taxon>Bacteria</taxon>
        <taxon>Bacillati</taxon>
        <taxon>Bacillota</taxon>
        <taxon>Clostridia</taxon>
        <taxon>Eubacteriales</taxon>
        <taxon>Clostridiaceae</taxon>
        <taxon>Caloramator</taxon>
    </lineage>
</organism>
<keyword evidence="1" id="KW-0472">Membrane</keyword>
<evidence type="ECO:0000256" key="1">
    <source>
        <dbReference type="SAM" id="Phobius"/>
    </source>
</evidence>
<evidence type="ECO:0000313" key="3">
    <source>
        <dbReference type="Proteomes" id="UP000052015"/>
    </source>
</evidence>
<dbReference type="EMBL" id="LKHP01000003">
    <property type="protein sequence ID" value="KRQ87458.1"/>
    <property type="molecule type" value="Genomic_DNA"/>
</dbReference>
<keyword evidence="1" id="KW-0812">Transmembrane</keyword>
<sequence>MTFFKLLYNTFIWGLLGAIIAFQNTWLEMRVNIAIFIPVIMIIFTLIFVFLKKVNYLDYKFSITNLLICSILAVLVLGIKRIRIVPASIIREGLGIPSLSFDAVNLSLILILSLILSIICYFEKN</sequence>
<reference evidence="2 3" key="1">
    <citation type="submission" date="2015-09" db="EMBL/GenBank/DDBJ databases">
        <title>Draft genome sequence of a Caloramator mitchellensis, a moderate thermophile from the Great Artesian Basin of Australia.</title>
        <authorList>
            <person name="Patel B.K."/>
        </authorList>
    </citation>
    <scope>NUCLEOTIDE SEQUENCE [LARGE SCALE GENOMIC DNA]</scope>
    <source>
        <strain evidence="2 3">VF08</strain>
    </source>
</reference>
<dbReference type="RefSeq" id="WP_057977337.1">
    <property type="nucleotide sequence ID" value="NZ_LKHP01000003.1"/>
</dbReference>
<keyword evidence="1" id="KW-1133">Transmembrane helix</keyword>
<proteinExistence type="predicted"/>
<dbReference type="AlphaFoldDB" id="A0A0R3K3E9"/>